<evidence type="ECO:0000256" key="1">
    <source>
        <dbReference type="ARBA" id="ARBA00022676"/>
    </source>
</evidence>
<reference evidence="6" key="1">
    <citation type="journal article" date="2018" name="Front. Microbiol.">
        <title>Genome-Based Analysis Reveals the Taxonomy and Diversity of the Family Idiomarinaceae.</title>
        <authorList>
            <person name="Liu Y."/>
            <person name="Lai Q."/>
            <person name="Shao Z."/>
        </authorList>
    </citation>
    <scope>NUCLEOTIDE SEQUENCE [LARGE SCALE GENOMIC DNA]</scope>
    <source>
        <strain evidence="6">KYW314</strain>
    </source>
</reference>
<evidence type="ECO:0000313" key="6">
    <source>
        <dbReference type="Proteomes" id="UP000287766"/>
    </source>
</evidence>
<dbReference type="Proteomes" id="UP000287766">
    <property type="component" value="Unassembled WGS sequence"/>
</dbReference>
<dbReference type="PANTHER" id="PTHR12526">
    <property type="entry name" value="GLYCOSYLTRANSFERASE"/>
    <property type="match status" value="1"/>
</dbReference>
<protein>
    <submittedName>
        <fullName evidence="5">Glycosyl transferase</fullName>
    </submittedName>
</protein>
<dbReference type="GO" id="GO:1901135">
    <property type="term" value="P:carbohydrate derivative metabolic process"/>
    <property type="evidence" value="ECO:0007669"/>
    <property type="project" value="UniProtKB-ARBA"/>
</dbReference>
<dbReference type="InterPro" id="IPR028098">
    <property type="entry name" value="Glyco_trans_4-like_N"/>
</dbReference>
<keyword evidence="2 5" id="KW-0808">Transferase</keyword>
<accession>A0A7Z6ZUH8</accession>
<dbReference type="PANTHER" id="PTHR12526:SF629">
    <property type="entry name" value="TEICHURONIC ACID BIOSYNTHESIS GLYCOSYLTRANSFERASE TUAH-RELATED"/>
    <property type="match status" value="1"/>
</dbReference>
<dbReference type="RefSeq" id="WP_169930349.1">
    <property type="nucleotide sequence ID" value="NZ_PIPR01000001.1"/>
</dbReference>
<keyword evidence="1" id="KW-0328">Glycosyltransferase</keyword>
<evidence type="ECO:0000259" key="4">
    <source>
        <dbReference type="Pfam" id="PF13439"/>
    </source>
</evidence>
<evidence type="ECO:0000256" key="2">
    <source>
        <dbReference type="ARBA" id="ARBA00022679"/>
    </source>
</evidence>
<sequence>MPSVTHLTSAHPRYDTRIFHKQCKSLSRSDFLVSLVVADGAGNEVCDGIIIYDVGRETSRIKRVVLTSRLIFKKAVEMDSDIYHIHDPELIPVALRLKKLGKIVIFDSHEDVPKQILSKYYLHRYVRRILSYLFSKYESRFSPRLDLIVAATPSIGHKFQKLGANSVVINNFPIIDEFLVNDLTCRDKIGNQIVYIGGLEKVRGIQEMVLALSFTSSPIRLKLAGRFSDPVFEKFVKTIDSWSSVDFVGWLDRKGIESILRQSVVGLVTLHPRANYVESLPVKMFEYMAAGIPVVASNFPYWAQIINEEKCGICVDPLDPVQIANAIDSLIESPGTSRKMGENGKQAIKEKYNWGIEEGKLLESYTLLDRKRYY</sequence>
<dbReference type="SUPFAM" id="SSF53756">
    <property type="entry name" value="UDP-Glycosyltransferase/glycogen phosphorylase"/>
    <property type="match status" value="1"/>
</dbReference>
<keyword evidence="6" id="KW-1185">Reference proteome</keyword>
<dbReference type="GO" id="GO:0016757">
    <property type="term" value="F:glycosyltransferase activity"/>
    <property type="evidence" value="ECO:0007669"/>
    <property type="project" value="UniProtKB-KW"/>
</dbReference>
<evidence type="ECO:0000313" key="5">
    <source>
        <dbReference type="EMBL" id="RUO41614.1"/>
    </source>
</evidence>
<evidence type="ECO:0000259" key="3">
    <source>
        <dbReference type="Pfam" id="PF00534"/>
    </source>
</evidence>
<dbReference type="Pfam" id="PF13439">
    <property type="entry name" value="Glyco_transf_4"/>
    <property type="match status" value="1"/>
</dbReference>
<dbReference type="AlphaFoldDB" id="A0A7Z6ZUH8"/>
<feature type="domain" description="Glycosyl transferase family 1" evidence="3">
    <location>
        <begin position="191"/>
        <end position="346"/>
    </location>
</feature>
<comment type="caution">
    <text evidence="5">The sequence shown here is derived from an EMBL/GenBank/DDBJ whole genome shotgun (WGS) entry which is preliminary data.</text>
</comment>
<dbReference type="InterPro" id="IPR001296">
    <property type="entry name" value="Glyco_trans_1"/>
</dbReference>
<dbReference type="EMBL" id="PIPR01000001">
    <property type="protein sequence ID" value="RUO41614.1"/>
    <property type="molecule type" value="Genomic_DNA"/>
</dbReference>
<dbReference type="Pfam" id="PF00534">
    <property type="entry name" value="Glycos_transf_1"/>
    <property type="match status" value="1"/>
</dbReference>
<feature type="domain" description="Glycosyltransferase subfamily 4-like N-terminal" evidence="4">
    <location>
        <begin position="23"/>
        <end position="171"/>
    </location>
</feature>
<organism evidence="5 6">
    <name type="scientific">Pseudidiomarina aestuarii</name>
    <dbReference type="NCBI Taxonomy" id="624146"/>
    <lineage>
        <taxon>Bacteria</taxon>
        <taxon>Pseudomonadati</taxon>
        <taxon>Pseudomonadota</taxon>
        <taxon>Gammaproteobacteria</taxon>
        <taxon>Alteromonadales</taxon>
        <taxon>Idiomarinaceae</taxon>
        <taxon>Pseudidiomarina</taxon>
    </lineage>
</organism>
<proteinExistence type="predicted"/>
<gene>
    <name evidence="5" type="ORF">CWE22_05500</name>
</gene>
<name>A0A7Z6ZUH8_9GAMM</name>
<dbReference type="Gene3D" id="3.40.50.2000">
    <property type="entry name" value="Glycogen Phosphorylase B"/>
    <property type="match status" value="2"/>
</dbReference>